<dbReference type="AlphaFoldDB" id="A0A5J4SDV2"/>
<gene>
    <name evidence="1" type="ORF">EZS27_008809</name>
</gene>
<reference evidence="1" key="1">
    <citation type="submission" date="2019-03" db="EMBL/GenBank/DDBJ databases">
        <title>Single cell metagenomics reveals metabolic interactions within the superorganism composed of flagellate Streblomastix strix and complex community of Bacteroidetes bacteria on its surface.</title>
        <authorList>
            <person name="Treitli S.C."/>
            <person name="Kolisko M."/>
            <person name="Husnik F."/>
            <person name="Keeling P."/>
            <person name="Hampl V."/>
        </authorList>
    </citation>
    <scope>NUCLEOTIDE SEQUENCE</scope>
    <source>
        <strain evidence="1">STM</strain>
    </source>
</reference>
<accession>A0A5J4SDV2</accession>
<protein>
    <recommendedName>
        <fullName evidence="2">HTH crp-type domain-containing protein</fullName>
    </recommendedName>
</protein>
<evidence type="ECO:0008006" key="2">
    <source>
        <dbReference type="Google" id="ProtNLM"/>
    </source>
</evidence>
<organism evidence="1">
    <name type="scientific">termite gut metagenome</name>
    <dbReference type="NCBI Taxonomy" id="433724"/>
    <lineage>
        <taxon>unclassified sequences</taxon>
        <taxon>metagenomes</taxon>
        <taxon>organismal metagenomes</taxon>
    </lineage>
</organism>
<dbReference type="SUPFAM" id="SSF46785">
    <property type="entry name" value="Winged helix' DNA-binding domain"/>
    <property type="match status" value="1"/>
</dbReference>
<dbReference type="InterPro" id="IPR019238">
    <property type="entry name" value="AbiEi_2"/>
</dbReference>
<dbReference type="InterPro" id="IPR036390">
    <property type="entry name" value="WH_DNA-bd_sf"/>
</dbReference>
<dbReference type="Pfam" id="PF09952">
    <property type="entry name" value="AbiEi_2"/>
    <property type="match status" value="1"/>
</dbReference>
<sequence>MYKNTDYIYDAVSILEQVTGFIATVESKRKEHDAIMTINGQTLFVKARNEIRKENEGLLINLVVPFEGEFCSFIFIAKYISADTAKMLKSLRINYLDTSGNCYIQTKDFLVYVSGQKVQRKQKTNQAKAFQESGIKLLFQLLSNPDNLQLSYREIADLADISIGSVSNIMTELEDEHFILRTKTKRVLKNKPDLLERWVIAYHDVLRPRLLKKQMRFSKKEILANWKSLSLDGKGLWGEEPGASLLTNHINPETFTIYTFESWQNLSPALGLVPDETGNVEILQQFWKNGSDDDTQRIVPLLLIYADLMQSGFGRNVETAKLVLENELSYIK</sequence>
<name>A0A5J4SDV2_9ZZZZ</name>
<evidence type="ECO:0000313" key="1">
    <source>
        <dbReference type="EMBL" id="KAA6343520.1"/>
    </source>
</evidence>
<proteinExistence type="predicted"/>
<dbReference type="EMBL" id="SNRY01000266">
    <property type="protein sequence ID" value="KAA6343520.1"/>
    <property type="molecule type" value="Genomic_DNA"/>
</dbReference>
<comment type="caution">
    <text evidence="1">The sequence shown here is derived from an EMBL/GenBank/DDBJ whole genome shotgun (WGS) entry which is preliminary data.</text>
</comment>